<reference evidence="3" key="3">
    <citation type="submission" date="2019-08" db="EMBL/GenBank/DDBJ databases">
        <authorList>
            <consortium name="Photinus pyralis genome working group"/>
            <person name="Fallon T.R."/>
            <person name="Sander Lower S.E."/>
            <person name="Weng J.-K."/>
        </authorList>
    </citation>
    <scope>NUCLEOTIDE SEQUENCE</scope>
    <source>
        <strain evidence="3">1611_PpyrPB1</strain>
        <tissue evidence="3">Whole body</tissue>
    </source>
</reference>
<evidence type="ECO:0000313" key="3">
    <source>
        <dbReference type="EMBL" id="KAB0799408.1"/>
    </source>
</evidence>
<proteinExistence type="predicted"/>
<protein>
    <submittedName>
        <fullName evidence="2">Uncharacterized protein</fullName>
    </submittedName>
</protein>
<organism evidence="2">
    <name type="scientific">Photinus pyralis</name>
    <name type="common">Common eastern firefly</name>
    <name type="synonym">Lampyris pyralis</name>
    <dbReference type="NCBI Taxonomy" id="7054"/>
    <lineage>
        <taxon>Eukaryota</taxon>
        <taxon>Metazoa</taxon>
        <taxon>Ecdysozoa</taxon>
        <taxon>Arthropoda</taxon>
        <taxon>Hexapoda</taxon>
        <taxon>Insecta</taxon>
        <taxon>Pterygota</taxon>
        <taxon>Neoptera</taxon>
        <taxon>Endopterygota</taxon>
        <taxon>Coleoptera</taxon>
        <taxon>Polyphaga</taxon>
        <taxon>Elateriformia</taxon>
        <taxon>Elateroidea</taxon>
        <taxon>Lampyridae</taxon>
        <taxon>Lampyrinae</taxon>
        <taxon>Photinus</taxon>
    </lineage>
</organism>
<dbReference type="AlphaFoldDB" id="A0A1Y1N7A9"/>
<gene>
    <name evidence="3" type="ORF">PPYR_07288</name>
</gene>
<evidence type="ECO:0000313" key="2">
    <source>
        <dbReference type="EMBL" id="JAV91497.1"/>
    </source>
</evidence>
<dbReference type="EMBL" id="GEZM01015643">
    <property type="protein sequence ID" value="JAV91497.1"/>
    <property type="molecule type" value="Transcribed_RNA"/>
</dbReference>
<name>A0A1Y1N7A9_PHOPY</name>
<dbReference type="EMBL" id="VVIM01000005">
    <property type="protein sequence ID" value="KAB0799408.1"/>
    <property type="molecule type" value="Genomic_DNA"/>
</dbReference>
<feature type="compositionally biased region" description="Polar residues" evidence="1">
    <location>
        <begin position="132"/>
        <end position="146"/>
    </location>
</feature>
<accession>A0A1Y1N7A9</accession>
<reference evidence="3 4" key="2">
    <citation type="journal article" date="2018" name="Elife">
        <title>Firefly genomes illuminate parallel origins of bioluminescence in beetles.</title>
        <authorList>
            <person name="Fallon T.R."/>
            <person name="Lower S.E."/>
            <person name="Chang C.H."/>
            <person name="Bessho-Uehara M."/>
            <person name="Martin G.J."/>
            <person name="Bewick A.J."/>
            <person name="Behringer M."/>
            <person name="Debat H.J."/>
            <person name="Wong I."/>
            <person name="Day J.C."/>
            <person name="Suvorov A."/>
            <person name="Silva C.J."/>
            <person name="Stanger-Hall K.F."/>
            <person name="Hall D.W."/>
            <person name="Schmitz R.J."/>
            <person name="Nelson D.R."/>
            <person name="Lewis S.M."/>
            <person name="Shigenobu S."/>
            <person name="Bybee S.M."/>
            <person name="Larracuente A.M."/>
            <person name="Oba Y."/>
            <person name="Weng J.K."/>
        </authorList>
    </citation>
    <scope>NUCLEOTIDE SEQUENCE [LARGE SCALE GENOMIC DNA]</scope>
    <source>
        <strain evidence="3">1611_PpyrPB1</strain>
        <tissue evidence="3">Whole body</tissue>
    </source>
</reference>
<feature type="region of interest" description="Disordered" evidence="1">
    <location>
        <begin position="308"/>
        <end position="347"/>
    </location>
</feature>
<feature type="region of interest" description="Disordered" evidence="1">
    <location>
        <begin position="1"/>
        <end position="23"/>
    </location>
</feature>
<sequence length="519" mass="58163">MNTSKGAAAKVDRSRRQSTGSTPKTILFRKYAAQGTTCLEAAINNMVARVKLERLDFSGLLANQRPPKRKWNYQMETNGKRIRMIEGSRKFKMGMNSMQRFRSRHHFNGDKRQILLSGSRVRRPNPKFHDFITSSPSRINSGNQDKLTQEAPDSPTVKSKTKVFKAAPLIPEQDPLELMNLNFTEPTDDDVVRSFLPVIDPPKVIYDFESATDTDEGLTDHVSAQESPQTPPLIPKERNTKTVTKNVKPVQPKKIVTSKSNNFDTSLMPPTQLAANTPIILAPHTVTPVIIPQLVNTNSVPIIIATNFMSSPSKTPPSRKETSESVQSKTGIHKKQPNQPSVKTYSDKKSVKKNAFLEELKQVARVSFKLGLPEKKNAKKTVAVDSQKKKETVSRYYLVESEGVPNRTKTKGSNVDFNKLVRTLKSVKLPAANWKIRIVVSRSQTITEVTFTNKEVNERCVKFSRFFTGYVITFGKSVVKLIGAPNKILSYNDVTALLDIVHNLSLSDPVLQYVADKDK</sequence>
<keyword evidence="4" id="KW-1185">Reference proteome</keyword>
<dbReference type="Proteomes" id="UP000327044">
    <property type="component" value="Unassembled WGS sequence"/>
</dbReference>
<reference evidence="2" key="1">
    <citation type="journal article" date="2016" name="Sci. Rep.">
        <title>Molecular characterization of firefly nuptial gifts: a multi-omics approach sheds light on postcopulatory sexual selection.</title>
        <authorList>
            <person name="Al-Wathiqui N."/>
            <person name="Fallon T.R."/>
            <person name="South A."/>
            <person name="Weng J.K."/>
            <person name="Lewis S.M."/>
        </authorList>
    </citation>
    <scope>NUCLEOTIDE SEQUENCE</scope>
</reference>
<feature type="region of interest" description="Disordered" evidence="1">
    <location>
        <begin position="125"/>
        <end position="158"/>
    </location>
</feature>
<evidence type="ECO:0000313" key="4">
    <source>
        <dbReference type="Proteomes" id="UP000327044"/>
    </source>
</evidence>
<evidence type="ECO:0000256" key="1">
    <source>
        <dbReference type="SAM" id="MobiDB-lite"/>
    </source>
</evidence>
<dbReference type="InParanoid" id="A0A1Y1N7A9"/>
<dbReference type="OrthoDB" id="7791654at2759"/>